<name>A0AAW1BWG3_CROAD</name>
<gene>
    <name evidence="2" type="ORF">NXF25_004970</name>
</gene>
<organism evidence="2 3">
    <name type="scientific">Crotalus adamanteus</name>
    <name type="common">Eastern diamondback rattlesnake</name>
    <dbReference type="NCBI Taxonomy" id="8729"/>
    <lineage>
        <taxon>Eukaryota</taxon>
        <taxon>Metazoa</taxon>
        <taxon>Chordata</taxon>
        <taxon>Craniata</taxon>
        <taxon>Vertebrata</taxon>
        <taxon>Euteleostomi</taxon>
        <taxon>Lepidosauria</taxon>
        <taxon>Squamata</taxon>
        <taxon>Bifurcata</taxon>
        <taxon>Unidentata</taxon>
        <taxon>Episquamata</taxon>
        <taxon>Toxicofera</taxon>
        <taxon>Serpentes</taxon>
        <taxon>Colubroidea</taxon>
        <taxon>Viperidae</taxon>
        <taxon>Crotalinae</taxon>
        <taxon>Crotalus</taxon>
    </lineage>
</organism>
<evidence type="ECO:0000313" key="2">
    <source>
        <dbReference type="EMBL" id="KAK9406196.1"/>
    </source>
</evidence>
<dbReference type="InterPro" id="IPR013680">
    <property type="entry name" value="VDCC_a2/dsu"/>
</dbReference>
<evidence type="ECO:0000313" key="3">
    <source>
        <dbReference type="Proteomes" id="UP001474421"/>
    </source>
</evidence>
<keyword evidence="3" id="KW-1185">Reference proteome</keyword>
<comment type="caution">
    <text evidence="2">The sequence shown here is derived from an EMBL/GenBank/DDBJ whole genome shotgun (WGS) entry which is preliminary data.</text>
</comment>
<dbReference type="EMBL" id="JAOTOJ010000002">
    <property type="protein sequence ID" value="KAK9406196.1"/>
    <property type="molecule type" value="Genomic_DNA"/>
</dbReference>
<evidence type="ECO:0000259" key="1">
    <source>
        <dbReference type="Pfam" id="PF08473"/>
    </source>
</evidence>
<sequence length="76" mass="8820">MKLEFFQRKFWTASRQCTSLDGRCSISCDDENINCYLIDNNGFILVSEDYTQTGNFFGEIEGAVMNKLLIMDSFKR</sequence>
<dbReference type="AlphaFoldDB" id="A0AAW1BWG3"/>
<proteinExistence type="predicted"/>
<dbReference type="Pfam" id="PF08473">
    <property type="entry name" value="VGCC_alpha2"/>
    <property type="match status" value="1"/>
</dbReference>
<reference evidence="2 3" key="1">
    <citation type="journal article" date="2024" name="Proc. Natl. Acad. Sci. U.S.A.">
        <title>The genetic regulatory architecture and epigenomic basis for age-related changes in rattlesnake venom.</title>
        <authorList>
            <person name="Hogan M.P."/>
            <person name="Holding M.L."/>
            <person name="Nystrom G.S."/>
            <person name="Colston T.J."/>
            <person name="Bartlett D.A."/>
            <person name="Mason A.J."/>
            <person name="Ellsworth S.A."/>
            <person name="Rautsaw R.M."/>
            <person name="Lawrence K.C."/>
            <person name="Strickland J.L."/>
            <person name="He B."/>
            <person name="Fraser P."/>
            <person name="Margres M.J."/>
            <person name="Gilbert D.M."/>
            <person name="Gibbs H.L."/>
            <person name="Parkinson C.L."/>
            <person name="Rokyta D.R."/>
        </authorList>
    </citation>
    <scope>NUCLEOTIDE SEQUENCE [LARGE SCALE GENOMIC DNA]</scope>
    <source>
        <strain evidence="2">DRR0105</strain>
    </source>
</reference>
<accession>A0AAW1BWG3</accession>
<dbReference type="Proteomes" id="UP001474421">
    <property type="component" value="Unassembled WGS sequence"/>
</dbReference>
<protein>
    <submittedName>
        <fullName evidence="2">Voltage-dependent calcium channel subunit alpha-2/delta-3-like</fullName>
    </submittedName>
</protein>
<feature type="domain" description="Voltage-dependent calcium channel alpha-2/delta subunit conserved region" evidence="1">
    <location>
        <begin position="2"/>
        <end position="71"/>
    </location>
</feature>